<dbReference type="GO" id="GO:0106026">
    <property type="term" value="F:Gly-tRNA(Ala) deacylase activity"/>
    <property type="evidence" value="ECO:0007669"/>
    <property type="project" value="UniProtKB-UniRule"/>
</dbReference>
<comment type="caution">
    <text evidence="3">The sequence shown here is derived from an EMBL/GenBank/DDBJ whole genome shotgun (WGS) entry which is preliminary data.</text>
</comment>
<comment type="domain">
    <text evidence="2">A Gly-cisPro motif from one monomer fits into the active site of the other monomer to allow specific chiral rejection of L-amino acids.</text>
</comment>
<reference evidence="3 4" key="1">
    <citation type="submission" date="2014-11" db="EMBL/GenBank/DDBJ databases">
        <title>Draft Genome Sequences of Paenibacillus polymyxa NRRL B-30509 and Paenibacillus terrae NRRL B-30644, Strains from a Poultry Environment that Produce Tridecaptin A and Paenicidins.</title>
        <authorList>
            <person name="van Belkum M.J."/>
            <person name="Lohans C.T."/>
            <person name="Vederas J.C."/>
        </authorList>
    </citation>
    <scope>NUCLEOTIDE SEQUENCE [LARGE SCALE GENOMIC DNA]</scope>
    <source>
        <strain evidence="3 4">NRRL B-30644</strain>
    </source>
</reference>
<organism evidence="3 4">
    <name type="scientific">Paenibacillus terrae</name>
    <dbReference type="NCBI Taxonomy" id="159743"/>
    <lineage>
        <taxon>Bacteria</taxon>
        <taxon>Bacillati</taxon>
        <taxon>Bacillota</taxon>
        <taxon>Bacilli</taxon>
        <taxon>Bacillales</taxon>
        <taxon>Paenibacillaceae</taxon>
        <taxon>Paenibacillus</taxon>
    </lineage>
</organism>
<keyword evidence="2" id="KW-0694">RNA-binding</keyword>
<comment type="catalytic activity">
    <reaction evidence="2">
        <text>glycyl-tRNA(Ala) + H2O = tRNA(Ala) + glycine + H(+)</text>
        <dbReference type="Rhea" id="RHEA:53744"/>
        <dbReference type="Rhea" id="RHEA-COMP:9657"/>
        <dbReference type="Rhea" id="RHEA-COMP:13640"/>
        <dbReference type="ChEBI" id="CHEBI:15377"/>
        <dbReference type="ChEBI" id="CHEBI:15378"/>
        <dbReference type="ChEBI" id="CHEBI:57305"/>
        <dbReference type="ChEBI" id="CHEBI:78442"/>
        <dbReference type="ChEBI" id="CHEBI:78522"/>
    </reaction>
</comment>
<dbReference type="PATRIC" id="fig|159743.3.peg.5147"/>
<dbReference type="EMBL" id="JTHP01000060">
    <property type="protein sequence ID" value="KJD43329.1"/>
    <property type="molecule type" value="Genomic_DNA"/>
</dbReference>
<dbReference type="GO" id="GO:0043908">
    <property type="term" value="F:Ser(Gly)-tRNA(Ala) hydrolase activity"/>
    <property type="evidence" value="ECO:0007669"/>
    <property type="project" value="UniProtKB-UniRule"/>
</dbReference>
<evidence type="ECO:0000313" key="3">
    <source>
        <dbReference type="EMBL" id="KJD43329.1"/>
    </source>
</evidence>
<dbReference type="HAMAP" id="MF_00518">
    <property type="entry name" value="Deacylase_Dtd"/>
    <property type="match status" value="1"/>
</dbReference>
<dbReference type="Pfam" id="PF02580">
    <property type="entry name" value="Tyr_Deacylase"/>
    <property type="match status" value="1"/>
</dbReference>
<dbReference type="AlphaFoldDB" id="A0A0D7WWI8"/>
<dbReference type="OrthoDB" id="9801395at2"/>
<dbReference type="PANTHER" id="PTHR10472:SF5">
    <property type="entry name" value="D-AMINOACYL-TRNA DEACYLASE 1"/>
    <property type="match status" value="1"/>
</dbReference>
<dbReference type="RefSeq" id="WP_044648343.1">
    <property type="nucleotide sequence ID" value="NZ_JTHP01000060.1"/>
</dbReference>
<proteinExistence type="inferred from homology"/>
<gene>
    <name evidence="2" type="primary">dtd</name>
    <name evidence="3" type="ORF">QD47_23120</name>
</gene>
<dbReference type="GO" id="GO:0051500">
    <property type="term" value="F:D-tyrosyl-tRNA(Tyr) deacylase activity"/>
    <property type="evidence" value="ECO:0007669"/>
    <property type="project" value="TreeGrafter"/>
</dbReference>
<comment type="subunit">
    <text evidence="2">Homodimer.</text>
</comment>
<evidence type="ECO:0000256" key="1">
    <source>
        <dbReference type="ARBA" id="ARBA00009673"/>
    </source>
</evidence>
<dbReference type="GO" id="GO:0000049">
    <property type="term" value="F:tRNA binding"/>
    <property type="evidence" value="ECO:0007669"/>
    <property type="project" value="UniProtKB-UniRule"/>
</dbReference>
<sequence>MKIIIQRCKDAQVAVNQKVVGKIGTGLMLLVGIGQGDTAADAVYLAEKAAGLRIFEDTEGKMNDSVLDVGGAILSVSQFTLYGDCRKGRRPNFMGAAKPEEAEKLYDFFNSQLRAKGLEVETGIFGAMMDVSLTNWGPVTLILDSERS</sequence>
<evidence type="ECO:0000256" key="2">
    <source>
        <dbReference type="HAMAP-Rule" id="MF_00518"/>
    </source>
</evidence>
<accession>A0A0D7WWI8</accession>
<evidence type="ECO:0000313" key="4">
    <source>
        <dbReference type="Proteomes" id="UP000032534"/>
    </source>
</evidence>
<dbReference type="InterPro" id="IPR003732">
    <property type="entry name" value="Daa-tRNA_deacyls_DTD"/>
</dbReference>
<keyword evidence="2" id="KW-0820">tRNA-binding</keyword>
<dbReference type="NCBIfam" id="TIGR00256">
    <property type="entry name" value="D-aminoacyl-tRNA deacylase"/>
    <property type="match status" value="1"/>
</dbReference>
<dbReference type="Gene3D" id="3.50.80.10">
    <property type="entry name" value="D-tyrosyl-tRNA(Tyr) deacylase"/>
    <property type="match status" value="1"/>
</dbReference>
<keyword evidence="2" id="KW-0378">Hydrolase</keyword>
<protein>
    <recommendedName>
        <fullName evidence="2">D-aminoacyl-tRNA deacylase</fullName>
        <shortName evidence="2">DTD</shortName>
        <ecNumber evidence="2">3.1.1.96</ecNumber>
    </recommendedName>
    <alternativeName>
        <fullName evidence="2">Gly-tRNA(Ala) deacylase</fullName>
        <ecNumber evidence="2">3.1.1.-</ecNumber>
    </alternativeName>
</protein>
<dbReference type="PANTHER" id="PTHR10472">
    <property type="entry name" value="D-TYROSYL-TRNA TYR DEACYLASE"/>
    <property type="match status" value="1"/>
</dbReference>
<dbReference type="EC" id="3.1.1.-" evidence="2"/>
<dbReference type="GO" id="GO:0005737">
    <property type="term" value="C:cytoplasm"/>
    <property type="evidence" value="ECO:0007669"/>
    <property type="project" value="UniProtKB-SubCell"/>
</dbReference>
<feature type="short sequence motif" description="Gly-cisPro motif, important for rejection of L-amino acids" evidence="2">
    <location>
        <begin position="137"/>
        <end position="138"/>
    </location>
</feature>
<dbReference type="EC" id="3.1.1.96" evidence="2"/>
<comment type="catalytic activity">
    <reaction evidence="2">
        <text>a D-aminoacyl-tRNA + H2O = a tRNA + a D-alpha-amino acid + H(+)</text>
        <dbReference type="Rhea" id="RHEA:13953"/>
        <dbReference type="Rhea" id="RHEA-COMP:10123"/>
        <dbReference type="Rhea" id="RHEA-COMP:10124"/>
        <dbReference type="ChEBI" id="CHEBI:15377"/>
        <dbReference type="ChEBI" id="CHEBI:15378"/>
        <dbReference type="ChEBI" id="CHEBI:59871"/>
        <dbReference type="ChEBI" id="CHEBI:78442"/>
        <dbReference type="ChEBI" id="CHEBI:79333"/>
        <dbReference type="EC" id="3.1.1.96"/>
    </reaction>
</comment>
<dbReference type="Proteomes" id="UP000032534">
    <property type="component" value="Unassembled WGS sequence"/>
</dbReference>
<keyword evidence="2" id="KW-0963">Cytoplasm</keyword>
<dbReference type="GO" id="GO:0019478">
    <property type="term" value="P:D-amino acid catabolic process"/>
    <property type="evidence" value="ECO:0007669"/>
    <property type="project" value="UniProtKB-UniRule"/>
</dbReference>
<name>A0A0D7WWI8_9BACL</name>
<keyword evidence="4" id="KW-1185">Reference proteome</keyword>
<comment type="similarity">
    <text evidence="1 2">Belongs to the DTD family.</text>
</comment>
<dbReference type="CDD" id="cd00563">
    <property type="entry name" value="Dtyr_deacylase"/>
    <property type="match status" value="1"/>
</dbReference>
<dbReference type="InterPro" id="IPR023509">
    <property type="entry name" value="DTD-like_sf"/>
</dbReference>
<dbReference type="SUPFAM" id="SSF69500">
    <property type="entry name" value="DTD-like"/>
    <property type="match status" value="1"/>
</dbReference>
<comment type="function">
    <text evidence="2">An aminoacyl-tRNA editing enzyme that deacylates mischarged D-aminoacyl-tRNAs. Also deacylates mischarged glycyl-tRNA(Ala), protecting cells against glycine mischarging by AlaRS. Acts via tRNA-based rather than protein-based catalysis; rejects L-amino acids rather than detecting D-amino acids in the active site. By recycling D-aminoacyl-tRNA to D-amino acids and free tRNA molecules, this enzyme counteracts the toxicity associated with the formation of D-aminoacyl-tRNA entities in vivo and helps enforce protein L-homochirality.</text>
</comment>
<dbReference type="FunFam" id="3.50.80.10:FF:000001">
    <property type="entry name" value="D-aminoacyl-tRNA deacylase"/>
    <property type="match status" value="1"/>
</dbReference>
<comment type="subcellular location">
    <subcellularLocation>
        <location evidence="2">Cytoplasm</location>
    </subcellularLocation>
</comment>